<dbReference type="InterPro" id="IPR002190">
    <property type="entry name" value="MHD_dom"/>
</dbReference>
<evidence type="ECO:0000259" key="2">
    <source>
        <dbReference type="PROSITE" id="PS50838"/>
    </source>
</evidence>
<sequence>MTSAIMSHRCQRNKRRTLEEVLQSLVAAQGQRAQEEAAAAATASAVIPGIPEEMPAAAASSPPQSPQGASSLPTGLASPPGSQYDESSSRQEGEPSTLQEPANLEPLLRRTLEEKMSNLVHFLLLKYRIKEPITKDEMLSIVIQEYGDHFPEIFKEASECMQLVFGVDVKEVDPANHCYVLVTALGLSYDEMLNDFHSLPKVGLLIIIMGLIFLEGDCAREEVIWEALSMMGVHDGWEHFIYGEPRKLITHHWVQEGYLVYQQVPQSDPARYEFLWGPRAHAETTKMKVLEYVARINGHDPRSFPRLYEEALRDEER</sequence>
<evidence type="ECO:0000313" key="4">
    <source>
        <dbReference type="Proteomes" id="UP000005225"/>
    </source>
</evidence>
<name>H0WFN2_OTOGA</name>
<evidence type="ECO:0000313" key="3">
    <source>
        <dbReference type="Ensembl" id="ENSOGAP00000000053.2"/>
    </source>
</evidence>
<reference evidence="3" key="2">
    <citation type="submission" date="2025-08" db="UniProtKB">
        <authorList>
            <consortium name="Ensembl"/>
        </authorList>
    </citation>
    <scope>IDENTIFICATION</scope>
</reference>
<reference evidence="3" key="3">
    <citation type="submission" date="2025-09" db="UniProtKB">
        <authorList>
            <consortium name="Ensembl"/>
        </authorList>
    </citation>
    <scope>IDENTIFICATION</scope>
</reference>
<dbReference type="GO" id="GO:0000122">
    <property type="term" value="P:negative regulation of transcription by RNA polymerase II"/>
    <property type="evidence" value="ECO:0007669"/>
    <property type="project" value="TreeGrafter"/>
</dbReference>
<dbReference type="PANTHER" id="PTHR11736:SF153">
    <property type="entry name" value="MELANOMA-ASSOCIATED ANTIGEN 10"/>
    <property type="match status" value="1"/>
</dbReference>
<gene>
    <name evidence="3" type="primary">LOC100966314</name>
</gene>
<dbReference type="Gene3D" id="1.10.10.1210">
    <property type="entry name" value="MAGE homology domain, winged helix WH2 motif"/>
    <property type="match status" value="1"/>
</dbReference>
<dbReference type="InterPro" id="IPR041899">
    <property type="entry name" value="MAGE_WH2"/>
</dbReference>
<dbReference type="AlphaFoldDB" id="H0WFN2"/>
<dbReference type="EMBL" id="AAQR03167754">
    <property type="status" value="NOT_ANNOTATED_CDS"/>
    <property type="molecule type" value="Genomic_DNA"/>
</dbReference>
<dbReference type="Pfam" id="PF01454">
    <property type="entry name" value="MAGE"/>
    <property type="match status" value="1"/>
</dbReference>
<dbReference type="InterPro" id="IPR037445">
    <property type="entry name" value="MAGE"/>
</dbReference>
<dbReference type="GO" id="GO:0005634">
    <property type="term" value="C:nucleus"/>
    <property type="evidence" value="ECO:0007669"/>
    <property type="project" value="TreeGrafter"/>
</dbReference>
<dbReference type="SMART" id="SM01392">
    <property type="entry name" value="MAGE_N"/>
    <property type="match status" value="1"/>
</dbReference>
<protein>
    <recommendedName>
        <fullName evidence="2">MAGE domain-containing protein</fullName>
    </recommendedName>
</protein>
<dbReference type="InterPro" id="IPR021072">
    <property type="entry name" value="MAGE_N"/>
</dbReference>
<organism evidence="3 4">
    <name type="scientific">Otolemur garnettii</name>
    <name type="common">Small-eared galago</name>
    <name type="synonym">Garnett's greater bushbaby</name>
    <dbReference type="NCBI Taxonomy" id="30611"/>
    <lineage>
        <taxon>Eukaryota</taxon>
        <taxon>Metazoa</taxon>
        <taxon>Chordata</taxon>
        <taxon>Craniata</taxon>
        <taxon>Vertebrata</taxon>
        <taxon>Euteleostomi</taxon>
        <taxon>Mammalia</taxon>
        <taxon>Eutheria</taxon>
        <taxon>Euarchontoglires</taxon>
        <taxon>Primates</taxon>
        <taxon>Strepsirrhini</taxon>
        <taxon>Lorisiformes</taxon>
        <taxon>Galagidae</taxon>
        <taxon>Otolemur</taxon>
    </lineage>
</organism>
<dbReference type="HOGENOM" id="CLU_039582_1_1_1"/>
<dbReference type="STRING" id="30611.ENSOGAP00000000053"/>
<proteinExistence type="predicted"/>
<dbReference type="Pfam" id="PF12440">
    <property type="entry name" value="MAGE_N"/>
    <property type="match status" value="1"/>
</dbReference>
<dbReference type="Proteomes" id="UP000005225">
    <property type="component" value="Unassembled WGS sequence"/>
</dbReference>
<dbReference type="PROSITE" id="PS50838">
    <property type="entry name" value="MAGE"/>
    <property type="match status" value="1"/>
</dbReference>
<dbReference type="InterPro" id="IPR041898">
    <property type="entry name" value="MAGE_WH1"/>
</dbReference>
<dbReference type="OMA" id="REASECT"/>
<dbReference type="eggNOG" id="KOG4562">
    <property type="taxonomic scope" value="Eukaryota"/>
</dbReference>
<reference evidence="4" key="1">
    <citation type="submission" date="2011-03" db="EMBL/GenBank/DDBJ databases">
        <title>Version 3 of the genome sequence of Otolemur garnettii (Bushbaby).</title>
        <authorList>
            <consortium name="The Broad Institute Genome Sequencing Platform"/>
            <person name="Di Palma F."/>
            <person name="Johnson J."/>
            <person name="Lander E.S."/>
            <person name="Lindblad-Toh K."/>
            <person name="Jaffe D.B."/>
            <person name="Gnerre S."/>
            <person name="MacCallum I."/>
            <person name="Przybylski D."/>
            <person name="Ribeiro F.J."/>
            <person name="Burton J.N."/>
            <person name="Walker B.J."/>
            <person name="Sharpe T."/>
            <person name="Hall G."/>
        </authorList>
    </citation>
    <scope>NUCLEOTIDE SEQUENCE [LARGE SCALE GENOMIC DNA]</scope>
</reference>
<dbReference type="Ensembl" id="ENSOGAT00000000058.2">
    <property type="protein sequence ID" value="ENSOGAP00000000053.2"/>
    <property type="gene ID" value="ENSOGAG00000000058.2"/>
</dbReference>
<evidence type="ECO:0000256" key="1">
    <source>
        <dbReference type="SAM" id="MobiDB-lite"/>
    </source>
</evidence>
<dbReference type="PANTHER" id="PTHR11736">
    <property type="entry name" value="MELANOMA-ASSOCIATED ANTIGEN MAGE ANTIGEN"/>
    <property type="match status" value="1"/>
</dbReference>
<feature type="domain" description="MAGE" evidence="2">
    <location>
        <begin position="112"/>
        <end position="311"/>
    </location>
</feature>
<feature type="compositionally biased region" description="Low complexity" evidence="1">
    <location>
        <begin position="55"/>
        <end position="73"/>
    </location>
</feature>
<dbReference type="InParanoid" id="H0WFN2"/>
<accession>H0WFN2</accession>
<dbReference type="SMART" id="SM01373">
    <property type="entry name" value="MAGE"/>
    <property type="match status" value="1"/>
</dbReference>
<feature type="region of interest" description="Disordered" evidence="1">
    <location>
        <begin position="54"/>
        <end position="103"/>
    </location>
</feature>
<dbReference type="GeneTree" id="ENSGT00940000154972"/>
<dbReference type="Gene3D" id="1.10.10.1200">
    <property type="entry name" value="MAGE homology domain, winged helix WH1 motif"/>
    <property type="match status" value="1"/>
</dbReference>
<keyword evidence="4" id="KW-1185">Reference proteome</keyword>